<evidence type="ECO:0000313" key="6">
    <source>
        <dbReference type="EMBL" id="SEA35479.1"/>
    </source>
</evidence>
<dbReference type="EMBL" id="FNQR01000004">
    <property type="protein sequence ID" value="SEA35479.1"/>
    <property type="molecule type" value="Genomic_DNA"/>
</dbReference>
<keyword evidence="1" id="KW-0547">Nucleotide-binding</keyword>
<sequence>MLESELFGYEKGAFTGANQAGKPGKFELANKGTIFLDEIGEMPSQLQVKLLRVVQQMEVERLGGTKTKPVDVRVIAATNRNLQSMVESGLFREDLYFRLNVIPMMIPALRSRKEDILALSDHFIKKFNEEFNANVLGFGKDVKELMLHHSWKGNVRELKNFIEYLFNFIQDGWITLEEAKPIISRKLEVKQQEQSSELPSFSLEQIEKETIEKALIYVKKNDLPMDKASELLNIGRATLFRKIKKYQIDTSSHIDTPAG</sequence>
<keyword evidence="2" id="KW-0067">ATP-binding</keyword>
<keyword evidence="7" id="KW-1185">Reference proteome</keyword>
<dbReference type="OrthoDB" id="9771372at2"/>
<dbReference type="PANTHER" id="PTHR32071:SF57">
    <property type="entry name" value="C4-DICARBOXYLATE TRANSPORT TRANSCRIPTIONAL REGULATORY PROTEIN DCTD"/>
    <property type="match status" value="1"/>
</dbReference>
<dbReference type="Gene3D" id="3.40.50.300">
    <property type="entry name" value="P-loop containing nucleotide triphosphate hydrolases"/>
    <property type="match status" value="1"/>
</dbReference>
<name>A0A1H4AHK6_9BACI</name>
<evidence type="ECO:0000313" key="7">
    <source>
        <dbReference type="Proteomes" id="UP000198584"/>
    </source>
</evidence>
<dbReference type="GO" id="GO:0006355">
    <property type="term" value="P:regulation of DNA-templated transcription"/>
    <property type="evidence" value="ECO:0007669"/>
    <property type="project" value="InterPro"/>
</dbReference>
<dbReference type="SUPFAM" id="SSF46689">
    <property type="entry name" value="Homeodomain-like"/>
    <property type="match status" value="1"/>
</dbReference>
<dbReference type="Pfam" id="PF00158">
    <property type="entry name" value="Sigma54_activat"/>
    <property type="match status" value="1"/>
</dbReference>
<keyword evidence="4" id="KW-0804">Transcription</keyword>
<dbReference type="CDD" id="cd00009">
    <property type="entry name" value="AAA"/>
    <property type="match status" value="1"/>
</dbReference>
<feature type="domain" description="Sigma-54 factor interaction" evidence="5">
    <location>
        <begin position="1"/>
        <end position="167"/>
    </location>
</feature>
<dbReference type="STRING" id="571932.SAMN05421743_104102"/>
<dbReference type="PROSITE" id="PS00676">
    <property type="entry name" value="SIGMA54_INTERACT_2"/>
    <property type="match status" value="1"/>
</dbReference>
<reference evidence="6 7" key="1">
    <citation type="submission" date="2016-10" db="EMBL/GenBank/DDBJ databases">
        <authorList>
            <person name="de Groot N.N."/>
        </authorList>
    </citation>
    <scope>NUCLEOTIDE SEQUENCE [LARGE SCALE GENOMIC DNA]</scope>
    <source>
        <strain evidence="6 7">CCM7597</strain>
    </source>
</reference>
<dbReference type="InterPro" id="IPR025943">
    <property type="entry name" value="Sigma_54_int_dom_ATP-bd_2"/>
</dbReference>
<dbReference type="PANTHER" id="PTHR32071">
    <property type="entry name" value="TRANSCRIPTIONAL REGULATORY PROTEIN"/>
    <property type="match status" value="1"/>
</dbReference>
<evidence type="ECO:0000259" key="5">
    <source>
        <dbReference type="PROSITE" id="PS50045"/>
    </source>
</evidence>
<dbReference type="AlphaFoldDB" id="A0A1H4AHK6"/>
<dbReference type="InterPro" id="IPR027417">
    <property type="entry name" value="P-loop_NTPase"/>
</dbReference>
<organism evidence="6 7">
    <name type="scientific">Thalassobacillus cyri</name>
    <dbReference type="NCBI Taxonomy" id="571932"/>
    <lineage>
        <taxon>Bacteria</taxon>
        <taxon>Bacillati</taxon>
        <taxon>Bacillota</taxon>
        <taxon>Bacilli</taxon>
        <taxon>Bacillales</taxon>
        <taxon>Bacillaceae</taxon>
        <taxon>Thalassobacillus</taxon>
    </lineage>
</organism>
<keyword evidence="3" id="KW-0805">Transcription regulation</keyword>
<accession>A0A1H4AHK6</accession>
<dbReference type="Pfam" id="PF02954">
    <property type="entry name" value="HTH_8"/>
    <property type="match status" value="1"/>
</dbReference>
<dbReference type="InterPro" id="IPR058031">
    <property type="entry name" value="AAA_lid_NorR"/>
</dbReference>
<evidence type="ECO:0000256" key="2">
    <source>
        <dbReference type="ARBA" id="ARBA00022840"/>
    </source>
</evidence>
<dbReference type="Pfam" id="PF25601">
    <property type="entry name" value="AAA_lid_14"/>
    <property type="match status" value="1"/>
</dbReference>
<evidence type="ECO:0000256" key="1">
    <source>
        <dbReference type="ARBA" id="ARBA00022741"/>
    </source>
</evidence>
<gene>
    <name evidence="6" type="ORF">SAMN05421743_104102</name>
</gene>
<dbReference type="GO" id="GO:0043565">
    <property type="term" value="F:sequence-specific DNA binding"/>
    <property type="evidence" value="ECO:0007669"/>
    <property type="project" value="InterPro"/>
</dbReference>
<evidence type="ECO:0000256" key="3">
    <source>
        <dbReference type="ARBA" id="ARBA00023015"/>
    </source>
</evidence>
<dbReference type="GO" id="GO:0005524">
    <property type="term" value="F:ATP binding"/>
    <property type="evidence" value="ECO:0007669"/>
    <property type="project" value="UniProtKB-KW"/>
</dbReference>
<dbReference type="InterPro" id="IPR002078">
    <property type="entry name" value="Sigma_54_int"/>
</dbReference>
<dbReference type="PROSITE" id="PS50045">
    <property type="entry name" value="SIGMA54_INTERACT_4"/>
    <property type="match status" value="1"/>
</dbReference>
<dbReference type="Gene3D" id="1.10.8.60">
    <property type="match status" value="1"/>
</dbReference>
<proteinExistence type="predicted"/>
<dbReference type="SUPFAM" id="SSF52540">
    <property type="entry name" value="P-loop containing nucleoside triphosphate hydrolases"/>
    <property type="match status" value="1"/>
</dbReference>
<protein>
    <submittedName>
        <fullName evidence="6">Regulatory protein, Fis family</fullName>
    </submittedName>
</protein>
<dbReference type="Proteomes" id="UP000198584">
    <property type="component" value="Unassembled WGS sequence"/>
</dbReference>
<dbReference type="InterPro" id="IPR009057">
    <property type="entry name" value="Homeodomain-like_sf"/>
</dbReference>
<evidence type="ECO:0000256" key="4">
    <source>
        <dbReference type="ARBA" id="ARBA00023163"/>
    </source>
</evidence>
<dbReference type="Gene3D" id="1.10.10.60">
    <property type="entry name" value="Homeodomain-like"/>
    <property type="match status" value="1"/>
</dbReference>
<dbReference type="InterPro" id="IPR002197">
    <property type="entry name" value="HTH_Fis"/>
</dbReference>